<protein>
    <recommendedName>
        <fullName evidence="5">DUF4148 domain-containing protein</fullName>
    </recommendedName>
</protein>
<evidence type="ECO:0008006" key="5">
    <source>
        <dbReference type="Google" id="ProtNLM"/>
    </source>
</evidence>
<dbReference type="EMBL" id="CADIKF010000020">
    <property type="protein sequence ID" value="CAB3758092.1"/>
    <property type="molecule type" value="Genomic_DNA"/>
</dbReference>
<keyword evidence="4" id="KW-1185">Reference proteome</keyword>
<keyword evidence="2" id="KW-0732">Signal</keyword>
<accession>A0A6J5DYL5</accession>
<dbReference type="AlphaFoldDB" id="A0A6J5DYL5"/>
<dbReference type="RefSeq" id="WP_175111623.1">
    <property type="nucleotide sequence ID" value="NZ_CADIKF010000020.1"/>
</dbReference>
<evidence type="ECO:0000256" key="2">
    <source>
        <dbReference type="SAM" id="SignalP"/>
    </source>
</evidence>
<evidence type="ECO:0000313" key="3">
    <source>
        <dbReference type="EMBL" id="CAB3758092.1"/>
    </source>
</evidence>
<sequence length="92" mass="9340">MKTKLIAAALIAASAAVAAPAFASGMGPDPSYRPQIGAPASQRGQSAQTLAAERQQADDNVVAYGGVRSGDTQTGNRTAQTTPTDEPVFKGH</sequence>
<name>A0A6J5DYL5_9BURK</name>
<organism evidence="3 4">
    <name type="scientific">Paraburkholderia solisilvae</name>
    <dbReference type="NCBI Taxonomy" id="624376"/>
    <lineage>
        <taxon>Bacteria</taxon>
        <taxon>Pseudomonadati</taxon>
        <taxon>Pseudomonadota</taxon>
        <taxon>Betaproteobacteria</taxon>
        <taxon>Burkholderiales</taxon>
        <taxon>Burkholderiaceae</taxon>
        <taxon>Paraburkholderia</taxon>
    </lineage>
</organism>
<proteinExistence type="predicted"/>
<dbReference type="Proteomes" id="UP000494329">
    <property type="component" value="Unassembled WGS sequence"/>
</dbReference>
<feature type="region of interest" description="Disordered" evidence="1">
    <location>
        <begin position="22"/>
        <end position="92"/>
    </location>
</feature>
<evidence type="ECO:0000256" key="1">
    <source>
        <dbReference type="SAM" id="MobiDB-lite"/>
    </source>
</evidence>
<feature type="signal peptide" evidence="2">
    <location>
        <begin position="1"/>
        <end position="23"/>
    </location>
</feature>
<feature type="compositionally biased region" description="Polar residues" evidence="1">
    <location>
        <begin position="70"/>
        <end position="84"/>
    </location>
</feature>
<evidence type="ECO:0000313" key="4">
    <source>
        <dbReference type="Proteomes" id="UP000494329"/>
    </source>
</evidence>
<feature type="chain" id="PRO_5026679006" description="DUF4148 domain-containing protein" evidence="2">
    <location>
        <begin position="24"/>
        <end position="92"/>
    </location>
</feature>
<gene>
    <name evidence="3" type="ORF">LMG29739_02842</name>
</gene>
<reference evidence="3 4" key="1">
    <citation type="submission" date="2020-04" db="EMBL/GenBank/DDBJ databases">
        <authorList>
            <person name="De Canck E."/>
        </authorList>
    </citation>
    <scope>NUCLEOTIDE SEQUENCE [LARGE SCALE GENOMIC DNA]</scope>
    <source>
        <strain evidence="3 4">LMG 29739</strain>
    </source>
</reference>